<reference evidence="1 2" key="1">
    <citation type="submission" date="2023-08" db="EMBL/GenBank/DDBJ databases">
        <title>Implementing the SeqCode for naming new Mesorhizobium species isolated from Vachellia karroo root nodules.</title>
        <authorList>
            <person name="Van Lill M."/>
        </authorList>
    </citation>
    <scope>NUCLEOTIDE SEQUENCE [LARGE SCALE GENOMIC DNA]</scope>
    <source>
        <strain evidence="1 2">VK24D</strain>
    </source>
</reference>
<evidence type="ECO:0000313" key="1">
    <source>
        <dbReference type="EMBL" id="MDX8479733.1"/>
    </source>
</evidence>
<comment type="caution">
    <text evidence="1">The sequence shown here is derived from an EMBL/GenBank/DDBJ whole genome shotgun (WGS) entry which is preliminary data.</text>
</comment>
<keyword evidence="2" id="KW-1185">Reference proteome</keyword>
<dbReference type="RefSeq" id="WP_320288064.1">
    <property type="nucleotide sequence ID" value="NZ_JAVIIW010000015.1"/>
</dbReference>
<accession>A0ABU4XYR2</accession>
<proteinExistence type="predicted"/>
<organism evidence="1 2">
    <name type="scientific">Mesorhizobium album</name>
    <dbReference type="NCBI Taxonomy" id="3072314"/>
    <lineage>
        <taxon>Bacteria</taxon>
        <taxon>Pseudomonadati</taxon>
        <taxon>Pseudomonadota</taxon>
        <taxon>Alphaproteobacteria</taxon>
        <taxon>Hyphomicrobiales</taxon>
        <taxon>Phyllobacteriaceae</taxon>
        <taxon>Mesorhizobium</taxon>
    </lineage>
</organism>
<name>A0ABU4XYR2_9HYPH</name>
<sequence>MAQTNYQDWIGLFGHTAEDPAVKALLRSAGVTKRLVMPRDELDLLIDIPGMTVNFQDAELFEDLPPVGSGNCVLTGVVLRLEKDKTAAYAGPLPYDIKRDSSQADLRARFGKPSESESDIGWDRWVVADNLTLTAQYTGDRASLEALMLSLPEPD</sequence>
<dbReference type="Proteomes" id="UP001287059">
    <property type="component" value="Unassembled WGS sequence"/>
</dbReference>
<evidence type="ECO:0000313" key="2">
    <source>
        <dbReference type="Proteomes" id="UP001287059"/>
    </source>
</evidence>
<protein>
    <submittedName>
        <fullName evidence="1">Uncharacterized protein</fullName>
    </submittedName>
</protein>
<gene>
    <name evidence="1" type="ORF">RFN28_14755</name>
</gene>
<dbReference type="EMBL" id="JAVIIW010000015">
    <property type="protein sequence ID" value="MDX8479733.1"/>
    <property type="molecule type" value="Genomic_DNA"/>
</dbReference>